<feature type="transmembrane region" description="Helical" evidence="2">
    <location>
        <begin position="15"/>
        <end position="38"/>
    </location>
</feature>
<name>A0A5P2D9T3_STRVZ</name>
<gene>
    <name evidence="3" type="ORF">DEJ50_20815</name>
</gene>
<organism evidence="3 4">
    <name type="scientific">Streptomyces venezuelae</name>
    <dbReference type="NCBI Taxonomy" id="54571"/>
    <lineage>
        <taxon>Bacteria</taxon>
        <taxon>Bacillati</taxon>
        <taxon>Actinomycetota</taxon>
        <taxon>Actinomycetes</taxon>
        <taxon>Kitasatosporales</taxon>
        <taxon>Streptomycetaceae</taxon>
        <taxon>Streptomyces</taxon>
    </lineage>
</organism>
<proteinExistence type="predicted"/>
<keyword evidence="2" id="KW-1133">Transmembrane helix</keyword>
<feature type="region of interest" description="Disordered" evidence="1">
    <location>
        <begin position="152"/>
        <end position="201"/>
    </location>
</feature>
<evidence type="ECO:0000313" key="4">
    <source>
        <dbReference type="Proteomes" id="UP000325211"/>
    </source>
</evidence>
<sequence>MRPLAEGKRDRGQTFPLYVVVVAGLLFAALALFVVGFAGAARSDGQGAADAAALAAAGEVRDDVFTGLVLDDLTPDDWGDLLGGDFFDVGAACAEAGSFAAQNDASVTGCEPALPRVTVDVRTNRAVGDSVVPGTESTYAVASATAVIEPRCTLDPAPTATATPSPTPNPPNPPTPPVPDPVNFLCEDGKDFKLDPLDPGEPAELARRLFKVRLDG</sequence>
<feature type="compositionally biased region" description="Basic and acidic residues" evidence="1">
    <location>
        <begin position="187"/>
        <end position="196"/>
    </location>
</feature>
<keyword evidence="2" id="KW-0812">Transmembrane</keyword>
<reference evidence="3 4" key="1">
    <citation type="submission" date="2018-05" db="EMBL/GenBank/DDBJ databases">
        <title>Streptomyces venezuelae.</title>
        <authorList>
            <person name="Kim W."/>
            <person name="Lee N."/>
            <person name="Cho B.-K."/>
        </authorList>
    </citation>
    <scope>NUCLEOTIDE SEQUENCE [LARGE SCALE GENOMIC DNA]</scope>
    <source>
        <strain evidence="3 4">ATCC 21782</strain>
    </source>
</reference>
<dbReference type="AlphaFoldDB" id="A0A5P2D9T3"/>
<dbReference type="OrthoDB" id="4337756at2"/>
<dbReference type="Proteomes" id="UP000325211">
    <property type="component" value="Chromosome"/>
</dbReference>
<keyword evidence="2" id="KW-0472">Membrane</keyword>
<evidence type="ECO:0000313" key="3">
    <source>
        <dbReference type="EMBL" id="QES49899.1"/>
    </source>
</evidence>
<accession>A0A5P2D9T3</accession>
<evidence type="ECO:0000256" key="1">
    <source>
        <dbReference type="SAM" id="MobiDB-lite"/>
    </source>
</evidence>
<evidence type="ECO:0000256" key="2">
    <source>
        <dbReference type="SAM" id="Phobius"/>
    </source>
</evidence>
<protein>
    <submittedName>
        <fullName evidence="3">Uncharacterized protein</fullName>
    </submittedName>
</protein>
<feature type="compositionally biased region" description="Low complexity" evidence="1">
    <location>
        <begin position="155"/>
        <end position="164"/>
    </location>
</feature>
<dbReference type="EMBL" id="CP029190">
    <property type="protein sequence ID" value="QES49899.1"/>
    <property type="molecule type" value="Genomic_DNA"/>
</dbReference>
<feature type="compositionally biased region" description="Pro residues" evidence="1">
    <location>
        <begin position="165"/>
        <end position="180"/>
    </location>
</feature>